<dbReference type="AlphaFoldDB" id="A0A916UPC1"/>
<organism evidence="1 2">
    <name type="scientific">Undibacterium terreum</name>
    <dbReference type="NCBI Taxonomy" id="1224302"/>
    <lineage>
        <taxon>Bacteria</taxon>
        <taxon>Pseudomonadati</taxon>
        <taxon>Pseudomonadota</taxon>
        <taxon>Betaproteobacteria</taxon>
        <taxon>Burkholderiales</taxon>
        <taxon>Oxalobacteraceae</taxon>
        <taxon>Undibacterium</taxon>
    </lineage>
</organism>
<dbReference type="InterPro" id="IPR017748">
    <property type="entry name" value="TagF"/>
</dbReference>
<dbReference type="InterPro" id="IPR038225">
    <property type="entry name" value="TagF_sf"/>
</dbReference>
<dbReference type="Gene3D" id="3.40.1730.10">
    <property type="entry name" value="pa0076 domain"/>
    <property type="match status" value="1"/>
</dbReference>
<dbReference type="PIRSF" id="PIRSF029287">
    <property type="entry name" value="UCP029287"/>
    <property type="match status" value="1"/>
</dbReference>
<name>A0A916UPC1_9BURK</name>
<dbReference type="RefSeq" id="WP_188566534.1">
    <property type="nucleotide sequence ID" value="NZ_BMED01000002.1"/>
</dbReference>
<evidence type="ECO:0000313" key="2">
    <source>
        <dbReference type="Proteomes" id="UP000637423"/>
    </source>
</evidence>
<dbReference type="NCBIfam" id="TIGR03373">
    <property type="entry name" value="VI_minor_4"/>
    <property type="match status" value="1"/>
</dbReference>
<comment type="caution">
    <text evidence="1">The sequence shown here is derived from an EMBL/GenBank/DDBJ whole genome shotgun (WGS) entry which is preliminary data.</text>
</comment>
<gene>
    <name evidence="1" type="ORF">GCM10011396_27000</name>
</gene>
<proteinExistence type="predicted"/>
<keyword evidence="2" id="KW-1185">Reference proteome</keyword>
<reference evidence="1" key="2">
    <citation type="submission" date="2020-09" db="EMBL/GenBank/DDBJ databases">
        <authorList>
            <person name="Sun Q."/>
            <person name="Zhou Y."/>
        </authorList>
    </citation>
    <scope>NUCLEOTIDE SEQUENCE</scope>
    <source>
        <strain evidence="1">CGMCC 1.10998</strain>
    </source>
</reference>
<dbReference type="Pfam" id="PF09867">
    <property type="entry name" value="TagF_N"/>
    <property type="match status" value="1"/>
</dbReference>
<protein>
    <submittedName>
        <fullName evidence="1">Type VI secretion-associated protein</fullName>
    </submittedName>
</protein>
<accession>A0A916UPC1</accession>
<reference evidence="1" key="1">
    <citation type="journal article" date="2014" name="Int. J. Syst. Evol. Microbiol.">
        <title>Complete genome sequence of Corynebacterium casei LMG S-19264T (=DSM 44701T), isolated from a smear-ripened cheese.</title>
        <authorList>
            <consortium name="US DOE Joint Genome Institute (JGI-PGF)"/>
            <person name="Walter F."/>
            <person name="Albersmeier A."/>
            <person name="Kalinowski J."/>
            <person name="Ruckert C."/>
        </authorList>
    </citation>
    <scope>NUCLEOTIDE SEQUENCE</scope>
    <source>
        <strain evidence="1">CGMCC 1.10998</strain>
    </source>
</reference>
<dbReference type="EMBL" id="BMED01000002">
    <property type="protein sequence ID" value="GGC78419.1"/>
    <property type="molecule type" value="Genomic_DNA"/>
</dbReference>
<evidence type="ECO:0000313" key="1">
    <source>
        <dbReference type="EMBL" id="GGC78419.1"/>
    </source>
</evidence>
<dbReference type="Proteomes" id="UP000637423">
    <property type="component" value="Unassembled WGS sequence"/>
</dbReference>
<sequence length="239" mass="26327">MSQPDSAPGFFGKVTSHGDFVSRRLPPAFLEVWDNWLQDSIQTSKRQLDNAWLETYLTSPIWRFALSNGVIDGNAWAGVMMPSVDRVGRHFPLMIAAGVPVQAPLLNWLENGKAWYDGMEELALSSLESNFLLDDFDAALKAKPVLFSPVLFGDADTRSTGGWCLPSQGNDSIQVNMSALTADMAQALLSGHSLWWTDGSPHITPSVLMCKGLPEPTGFVAMLDGSWREWGWRRPALST</sequence>